<dbReference type="InterPro" id="IPR042183">
    <property type="entry name" value="MmgE/PrpD_sf_1"/>
</dbReference>
<dbReference type="Gene3D" id="3.30.1330.120">
    <property type="entry name" value="2-methylcitrate dehydratase PrpD"/>
    <property type="match status" value="1"/>
</dbReference>
<feature type="domain" description="MmgE/PrpD N-terminal" evidence="2">
    <location>
        <begin position="6"/>
        <end position="241"/>
    </location>
</feature>
<reference evidence="4 5" key="1">
    <citation type="submission" date="2019-07" db="EMBL/GenBank/DDBJ databases">
        <title>Genomic Encyclopedia of Archaeal and Bacterial Type Strains, Phase II (KMG-II): from individual species to whole genera.</title>
        <authorList>
            <person name="Goeker M."/>
        </authorList>
    </citation>
    <scope>NUCLEOTIDE SEQUENCE [LARGE SCALE GENOMIC DNA]</scope>
    <source>
        <strain evidence="4 5">ATCC BAA-1139</strain>
    </source>
</reference>
<dbReference type="SUPFAM" id="SSF103378">
    <property type="entry name" value="2-methylcitrate dehydratase PrpD"/>
    <property type="match status" value="1"/>
</dbReference>
<accession>A0A562WS82</accession>
<protein>
    <submittedName>
        <fullName evidence="4">2-methylcitrate dehydratase PrpD</fullName>
    </submittedName>
</protein>
<organism evidence="4 5">
    <name type="scientific">Geobacter argillaceus</name>
    <dbReference type="NCBI Taxonomy" id="345631"/>
    <lineage>
        <taxon>Bacteria</taxon>
        <taxon>Pseudomonadati</taxon>
        <taxon>Thermodesulfobacteriota</taxon>
        <taxon>Desulfuromonadia</taxon>
        <taxon>Geobacterales</taxon>
        <taxon>Geobacteraceae</taxon>
        <taxon>Geobacter</taxon>
    </lineage>
</organism>
<comment type="caution">
    <text evidence="4">The sequence shown here is derived from an EMBL/GenBank/DDBJ whole genome shotgun (WGS) entry which is preliminary data.</text>
</comment>
<dbReference type="InterPro" id="IPR045337">
    <property type="entry name" value="MmgE_PrpD_C"/>
</dbReference>
<evidence type="ECO:0000256" key="1">
    <source>
        <dbReference type="ARBA" id="ARBA00006174"/>
    </source>
</evidence>
<gene>
    <name evidence="4" type="ORF">JN12_00591</name>
</gene>
<sequence length="452" mass="48886">MTVERTLAKYVRELEREQIPEDSLKVVRQMLLGVMGTTVAGAAEDGCKPLREMLVAQGGKPEATVLIYGDKLPAPSAALLNGVMSRALDYCDAMMPGVHVGSSLIPAALAAVELRGGCDGREFITALTAGAELGARMNLTQKEYNGFDPTGVAGVFSATAVAGRILGLTEDQMLNALALAFNRCGGSFQSNVDGSLAVRLIQGWVAESGVTCAVLAKSGWTGPANFLGGIYGYLHLFAQDKFEASSLIAGLGETYKVMDTMFKKYPSCGLTQGVTDLALQFSSELHLEPEQIVSAEIRLPPYAYRLVGHDFYVGEYARVNAQFSVQYCVANAFIRKASKLVHFCETDIRKPEVLEFIKRIKVVLDASLDERSPTAVDLTIVTTEGQTHVKKLDIAPGFPGNSLSDADHLLRFTECIDYAKDAIPDHRVKELVGSIEDIDKVKDVRSLVHLMI</sequence>
<dbReference type="GO" id="GO:0016829">
    <property type="term" value="F:lyase activity"/>
    <property type="evidence" value="ECO:0007669"/>
    <property type="project" value="InterPro"/>
</dbReference>
<dbReference type="InterPro" id="IPR042188">
    <property type="entry name" value="MmgE/PrpD_sf_2"/>
</dbReference>
<dbReference type="InterPro" id="IPR036148">
    <property type="entry name" value="MmgE/PrpD_sf"/>
</dbReference>
<dbReference type="PANTHER" id="PTHR16943">
    <property type="entry name" value="2-METHYLCITRATE DEHYDRATASE-RELATED"/>
    <property type="match status" value="1"/>
</dbReference>
<evidence type="ECO:0000259" key="2">
    <source>
        <dbReference type="Pfam" id="PF03972"/>
    </source>
</evidence>
<dbReference type="Pfam" id="PF19305">
    <property type="entry name" value="MmgE_PrpD_C"/>
    <property type="match status" value="1"/>
</dbReference>
<dbReference type="InterPro" id="IPR045336">
    <property type="entry name" value="MmgE_PrpD_N"/>
</dbReference>
<dbReference type="AlphaFoldDB" id="A0A562WS82"/>
<dbReference type="OrthoDB" id="9795089at2"/>
<evidence type="ECO:0000313" key="4">
    <source>
        <dbReference type="EMBL" id="TWJ32617.1"/>
    </source>
</evidence>
<keyword evidence="5" id="KW-1185">Reference proteome</keyword>
<comment type="similarity">
    <text evidence="1">Belongs to the PrpD family.</text>
</comment>
<dbReference type="InterPro" id="IPR005656">
    <property type="entry name" value="MmgE_PrpD"/>
</dbReference>
<evidence type="ECO:0000259" key="3">
    <source>
        <dbReference type="Pfam" id="PF19305"/>
    </source>
</evidence>
<dbReference type="PANTHER" id="PTHR16943:SF8">
    <property type="entry name" value="2-METHYLCITRATE DEHYDRATASE"/>
    <property type="match status" value="1"/>
</dbReference>
<evidence type="ECO:0000313" key="5">
    <source>
        <dbReference type="Proteomes" id="UP000319449"/>
    </source>
</evidence>
<dbReference type="Gene3D" id="1.10.4100.10">
    <property type="entry name" value="2-methylcitrate dehydratase PrpD"/>
    <property type="match status" value="1"/>
</dbReference>
<feature type="domain" description="MmgE/PrpD C-terminal" evidence="3">
    <location>
        <begin position="265"/>
        <end position="432"/>
    </location>
</feature>
<dbReference type="RefSeq" id="WP_145017934.1">
    <property type="nucleotide sequence ID" value="NZ_VLLN01000003.1"/>
</dbReference>
<dbReference type="EMBL" id="VLLN01000003">
    <property type="protein sequence ID" value="TWJ32617.1"/>
    <property type="molecule type" value="Genomic_DNA"/>
</dbReference>
<proteinExistence type="inferred from homology"/>
<name>A0A562WS82_9BACT</name>
<dbReference type="Proteomes" id="UP000319449">
    <property type="component" value="Unassembled WGS sequence"/>
</dbReference>
<dbReference type="Pfam" id="PF03972">
    <property type="entry name" value="MmgE_PrpD_N"/>
    <property type="match status" value="1"/>
</dbReference>